<dbReference type="EMBL" id="CM047899">
    <property type="protein sequence ID" value="KAJ0102866.1"/>
    <property type="molecule type" value="Genomic_DNA"/>
</dbReference>
<gene>
    <name evidence="1" type="ORF">Patl1_04584</name>
</gene>
<reference evidence="2" key="1">
    <citation type="journal article" date="2023" name="G3 (Bethesda)">
        <title>Genome assembly and association tests identify interacting loci associated with vigor, precocity, and sex in interspecific pistachio rootstocks.</title>
        <authorList>
            <person name="Palmer W."/>
            <person name="Jacygrad E."/>
            <person name="Sagayaradj S."/>
            <person name="Cavanaugh K."/>
            <person name="Han R."/>
            <person name="Bertier L."/>
            <person name="Beede B."/>
            <person name="Kafkas S."/>
            <person name="Golino D."/>
            <person name="Preece J."/>
            <person name="Michelmore R."/>
        </authorList>
    </citation>
    <scope>NUCLEOTIDE SEQUENCE [LARGE SCALE GENOMIC DNA]</scope>
</reference>
<evidence type="ECO:0000313" key="1">
    <source>
        <dbReference type="EMBL" id="KAJ0102866.1"/>
    </source>
</evidence>
<protein>
    <submittedName>
        <fullName evidence="1">Uncharacterized protein</fullName>
    </submittedName>
</protein>
<proteinExistence type="predicted"/>
<accession>A0ACC1BUZ1</accession>
<organism evidence="1 2">
    <name type="scientific">Pistacia atlantica</name>
    <dbReference type="NCBI Taxonomy" id="434234"/>
    <lineage>
        <taxon>Eukaryota</taxon>
        <taxon>Viridiplantae</taxon>
        <taxon>Streptophyta</taxon>
        <taxon>Embryophyta</taxon>
        <taxon>Tracheophyta</taxon>
        <taxon>Spermatophyta</taxon>
        <taxon>Magnoliopsida</taxon>
        <taxon>eudicotyledons</taxon>
        <taxon>Gunneridae</taxon>
        <taxon>Pentapetalae</taxon>
        <taxon>rosids</taxon>
        <taxon>malvids</taxon>
        <taxon>Sapindales</taxon>
        <taxon>Anacardiaceae</taxon>
        <taxon>Pistacia</taxon>
    </lineage>
</organism>
<sequence length="99" mass="10778">MVELKVLDLSHCYSMRNLPNSISGLVKLTALLLKGCEGLQHVPSLAKLGASKKLDLGGTGITAIPDGLEMLVHLRHLDLNTRFMKEMPAGIYINGSFFN</sequence>
<keyword evidence="2" id="KW-1185">Reference proteome</keyword>
<name>A0ACC1BUZ1_9ROSI</name>
<comment type="caution">
    <text evidence="1">The sequence shown here is derived from an EMBL/GenBank/DDBJ whole genome shotgun (WGS) entry which is preliminary data.</text>
</comment>
<evidence type="ECO:0000313" key="2">
    <source>
        <dbReference type="Proteomes" id="UP001164250"/>
    </source>
</evidence>
<dbReference type="Proteomes" id="UP001164250">
    <property type="component" value="Chromosome 3"/>
</dbReference>